<comment type="caution">
    <text evidence="1">The sequence shown here is derived from an EMBL/GenBank/DDBJ whole genome shotgun (WGS) entry which is preliminary data.</text>
</comment>
<keyword evidence="2" id="KW-1185">Reference proteome</keyword>
<dbReference type="Proteomes" id="UP000821865">
    <property type="component" value="Chromosome 5"/>
</dbReference>
<dbReference type="EMBL" id="CM023474">
    <property type="protein sequence ID" value="KAH7949302.1"/>
    <property type="molecule type" value="Genomic_DNA"/>
</dbReference>
<organism evidence="1 2">
    <name type="scientific">Dermacentor silvarum</name>
    <name type="common">Tick</name>
    <dbReference type="NCBI Taxonomy" id="543639"/>
    <lineage>
        <taxon>Eukaryota</taxon>
        <taxon>Metazoa</taxon>
        <taxon>Ecdysozoa</taxon>
        <taxon>Arthropoda</taxon>
        <taxon>Chelicerata</taxon>
        <taxon>Arachnida</taxon>
        <taxon>Acari</taxon>
        <taxon>Parasitiformes</taxon>
        <taxon>Ixodida</taxon>
        <taxon>Ixodoidea</taxon>
        <taxon>Ixodidae</taxon>
        <taxon>Rhipicephalinae</taxon>
        <taxon>Dermacentor</taxon>
    </lineage>
</organism>
<gene>
    <name evidence="1" type="ORF">HPB49_007602</name>
</gene>
<evidence type="ECO:0000313" key="2">
    <source>
        <dbReference type="Proteomes" id="UP000821865"/>
    </source>
</evidence>
<name>A0ACB8CQK1_DERSI</name>
<proteinExistence type="predicted"/>
<sequence length="171" mass="19447">MNPIVLYSELETILCGAPVKSHFTAQGALLLDVEKEGQTNILLETKNIGCIAISARVPHSYMKNTCIVRGDPKWYSDEELLTFLRPQGVFHTRGIIRRVKTSTSEWESRRTNSVVLKFAPNSKRPEKINLGFTRHELVDSVETPPRCFKGQRFGHIIKYCRAQMQALWGTS</sequence>
<protein>
    <submittedName>
        <fullName evidence="1">Uncharacterized protein</fullName>
    </submittedName>
</protein>
<accession>A0ACB8CQK1</accession>
<reference evidence="1" key="1">
    <citation type="submission" date="2020-05" db="EMBL/GenBank/DDBJ databases">
        <title>Large-scale comparative analyses of tick genomes elucidate their genetic diversity and vector capacities.</title>
        <authorList>
            <person name="Jia N."/>
            <person name="Wang J."/>
            <person name="Shi W."/>
            <person name="Du L."/>
            <person name="Sun Y."/>
            <person name="Zhan W."/>
            <person name="Jiang J."/>
            <person name="Wang Q."/>
            <person name="Zhang B."/>
            <person name="Ji P."/>
            <person name="Sakyi L.B."/>
            <person name="Cui X."/>
            <person name="Yuan T."/>
            <person name="Jiang B."/>
            <person name="Yang W."/>
            <person name="Lam T.T.-Y."/>
            <person name="Chang Q."/>
            <person name="Ding S."/>
            <person name="Wang X."/>
            <person name="Zhu J."/>
            <person name="Ruan X."/>
            <person name="Zhao L."/>
            <person name="Wei J."/>
            <person name="Que T."/>
            <person name="Du C."/>
            <person name="Cheng J."/>
            <person name="Dai P."/>
            <person name="Han X."/>
            <person name="Huang E."/>
            <person name="Gao Y."/>
            <person name="Liu J."/>
            <person name="Shao H."/>
            <person name="Ye R."/>
            <person name="Li L."/>
            <person name="Wei W."/>
            <person name="Wang X."/>
            <person name="Wang C."/>
            <person name="Yang T."/>
            <person name="Huo Q."/>
            <person name="Li W."/>
            <person name="Guo W."/>
            <person name="Chen H."/>
            <person name="Zhou L."/>
            <person name="Ni X."/>
            <person name="Tian J."/>
            <person name="Zhou Y."/>
            <person name="Sheng Y."/>
            <person name="Liu T."/>
            <person name="Pan Y."/>
            <person name="Xia L."/>
            <person name="Li J."/>
            <person name="Zhao F."/>
            <person name="Cao W."/>
        </authorList>
    </citation>
    <scope>NUCLEOTIDE SEQUENCE</scope>
    <source>
        <strain evidence="1">Dsil-2018</strain>
    </source>
</reference>
<evidence type="ECO:0000313" key="1">
    <source>
        <dbReference type="EMBL" id="KAH7949302.1"/>
    </source>
</evidence>